<organism evidence="7 8">
    <name type="scientific">Micromonospora yangpuensis</name>
    <dbReference type="NCBI Taxonomy" id="683228"/>
    <lineage>
        <taxon>Bacteria</taxon>
        <taxon>Bacillati</taxon>
        <taxon>Actinomycetota</taxon>
        <taxon>Actinomycetes</taxon>
        <taxon>Micromonosporales</taxon>
        <taxon>Micromonosporaceae</taxon>
        <taxon>Micromonospora</taxon>
    </lineage>
</organism>
<dbReference type="InterPro" id="IPR000212">
    <property type="entry name" value="DNA_helicase_UvrD/REP"/>
</dbReference>
<dbReference type="GO" id="GO:0016787">
    <property type="term" value="F:hydrolase activity"/>
    <property type="evidence" value="ECO:0007669"/>
    <property type="project" value="UniProtKB-UniRule"/>
</dbReference>
<evidence type="ECO:0000259" key="6">
    <source>
        <dbReference type="PROSITE" id="PS51198"/>
    </source>
</evidence>
<evidence type="ECO:0000313" key="7">
    <source>
        <dbReference type="EMBL" id="SCL60458.1"/>
    </source>
</evidence>
<proteinExistence type="predicted"/>
<feature type="binding site" evidence="5">
    <location>
        <begin position="245"/>
        <end position="252"/>
    </location>
    <ligand>
        <name>ATP</name>
        <dbReference type="ChEBI" id="CHEBI:30616"/>
    </ligand>
</feature>
<dbReference type="PANTHER" id="PTHR11070">
    <property type="entry name" value="UVRD / RECB / PCRA DNA HELICASE FAMILY MEMBER"/>
    <property type="match status" value="1"/>
</dbReference>
<dbReference type="STRING" id="683228.GA0070617_4385"/>
<gene>
    <name evidence="7" type="ORF">GA0070617_4385</name>
</gene>
<keyword evidence="2 5" id="KW-0378">Hydrolase</keyword>
<keyword evidence="1 5" id="KW-0547">Nucleotide-binding</keyword>
<dbReference type="SMART" id="SM00382">
    <property type="entry name" value="AAA"/>
    <property type="match status" value="1"/>
</dbReference>
<keyword evidence="3 5" id="KW-0347">Helicase</keyword>
<keyword evidence="4 5" id="KW-0067">ATP-binding</keyword>
<dbReference type="InterPro" id="IPR014016">
    <property type="entry name" value="UvrD-like_ATP-bd"/>
</dbReference>
<dbReference type="GO" id="GO:0003677">
    <property type="term" value="F:DNA binding"/>
    <property type="evidence" value="ECO:0007669"/>
    <property type="project" value="InterPro"/>
</dbReference>
<dbReference type="GO" id="GO:0005829">
    <property type="term" value="C:cytosol"/>
    <property type="evidence" value="ECO:0007669"/>
    <property type="project" value="TreeGrafter"/>
</dbReference>
<dbReference type="SUPFAM" id="SSF52540">
    <property type="entry name" value="P-loop containing nucleoside triphosphate hydrolases"/>
    <property type="match status" value="1"/>
</dbReference>
<dbReference type="GO" id="GO:0005524">
    <property type="term" value="F:ATP binding"/>
    <property type="evidence" value="ECO:0007669"/>
    <property type="project" value="UniProtKB-UniRule"/>
</dbReference>
<name>A0A1C6V2I4_9ACTN</name>
<dbReference type="InterPro" id="IPR027417">
    <property type="entry name" value="P-loop_NTPase"/>
</dbReference>
<dbReference type="PROSITE" id="PS51198">
    <property type="entry name" value="UVRD_HELICASE_ATP_BIND"/>
    <property type="match status" value="1"/>
</dbReference>
<dbReference type="AlphaFoldDB" id="A0A1C6V2I4"/>
<accession>A0A1C6V2I4</accession>
<dbReference type="Pfam" id="PF13245">
    <property type="entry name" value="AAA_19"/>
    <property type="match status" value="1"/>
</dbReference>
<reference evidence="8" key="1">
    <citation type="submission" date="2016-06" db="EMBL/GenBank/DDBJ databases">
        <authorList>
            <person name="Varghese N."/>
            <person name="Submissions Spin"/>
        </authorList>
    </citation>
    <scope>NUCLEOTIDE SEQUENCE [LARGE SCALE GENOMIC DNA]</scope>
    <source>
        <strain evidence="8">DSM 45577</strain>
    </source>
</reference>
<dbReference type="PANTHER" id="PTHR11070:SF45">
    <property type="entry name" value="DNA 3'-5' HELICASE"/>
    <property type="match status" value="1"/>
</dbReference>
<evidence type="ECO:0000256" key="1">
    <source>
        <dbReference type="ARBA" id="ARBA00022741"/>
    </source>
</evidence>
<dbReference type="Gene3D" id="3.40.50.300">
    <property type="entry name" value="P-loop containing nucleotide triphosphate hydrolases"/>
    <property type="match status" value="3"/>
</dbReference>
<dbReference type="EMBL" id="FMIA01000002">
    <property type="protein sequence ID" value="SCL60458.1"/>
    <property type="molecule type" value="Genomic_DNA"/>
</dbReference>
<evidence type="ECO:0000256" key="2">
    <source>
        <dbReference type="ARBA" id="ARBA00022801"/>
    </source>
</evidence>
<keyword evidence="8" id="KW-1185">Reference proteome</keyword>
<evidence type="ECO:0000313" key="8">
    <source>
        <dbReference type="Proteomes" id="UP000198937"/>
    </source>
</evidence>
<dbReference type="InterPro" id="IPR003593">
    <property type="entry name" value="AAA+_ATPase"/>
</dbReference>
<evidence type="ECO:0000256" key="4">
    <source>
        <dbReference type="ARBA" id="ARBA00022840"/>
    </source>
</evidence>
<dbReference type="Proteomes" id="UP000198937">
    <property type="component" value="Unassembled WGS sequence"/>
</dbReference>
<dbReference type="GO" id="GO:0043138">
    <property type="term" value="F:3'-5' DNA helicase activity"/>
    <property type="evidence" value="ECO:0007669"/>
    <property type="project" value="TreeGrafter"/>
</dbReference>
<dbReference type="GO" id="GO:0000725">
    <property type="term" value="P:recombinational repair"/>
    <property type="evidence" value="ECO:0007669"/>
    <property type="project" value="TreeGrafter"/>
</dbReference>
<evidence type="ECO:0000256" key="3">
    <source>
        <dbReference type="ARBA" id="ARBA00022806"/>
    </source>
</evidence>
<evidence type="ECO:0000256" key="5">
    <source>
        <dbReference type="PROSITE-ProRule" id="PRU00560"/>
    </source>
</evidence>
<sequence>MVGSGRVLTWAGSAPRTLTRSARRTAGTPAAAPAAVPQELAALTDHTALDREIAVEQRHLDRVYARLAELRRAAARAERDGYRLAKVGNFGALVERDAMVFHAAQRRHVLDAEHEGLVFGRLDLREGPVLHVGRLGVRDDDAETLVVDWRAPAAEPFYRATPAAPLGVVRRRTIQSSGERVTRIEDDLLDPVAAPAEMTVVGDGALLATLSKATGRGMRDIVATIQREQDEAIRSPASGVTIVSGGPGTGKTAVALHRAAYLLYADRSRYAGGGILVVGPSTVFVEYIASVLPSLGEETATLRSLGTLFLGLTSTRTDPPEVAAVKGSLRMRRVLERAVRDAVPDGPTELRLLYRGELLRLGAEELTGIRDRALSRGARRNEVRRAGFDGVFAALWAQARRLRVGRLPEQRSFEDEIADRPEFREFLKAWWPRLHPRHVLGWLARPERLRAYAGGVLSRVEIRLLTEAWRSLDTEGLTIADIALLDELDALLGKPMKPARARRDPFQLAGGVRELSTFGDRQRAAREAARQRPEDYREYAHVVVDEAQDVSPMQWRMIGRRGRLASWTVVGDPAQSAWTGDPAELTRARDQALGRRPRHHFTLTTNYRNSAEIFAVAAAEIRRLDPELALPTAVRSTGVEPVQRVVPAAELAEATVAEVTTLLDQVAGTVGVITPVPRRAEVAGWLGERGGARLQVVTSLQAKGMEYDGVLLVAPGEIRADPGSGVRTLYVALSRATQRLTTLEPAD</sequence>
<protein>
    <submittedName>
        <fullName evidence="7">DNA helicase IV</fullName>
    </submittedName>
</protein>
<feature type="domain" description="UvrD-like helicase ATP-binding" evidence="6">
    <location>
        <begin position="224"/>
        <end position="610"/>
    </location>
</feature>